<gene>
    <name evidence="2" type="ORF">QC762_0098600</name>
</gene>
<keyword evidence="1" id="KW-0812">Transmembrane</keyword>
<keyword evidence="1" id="KW-1133">Transmembrane helix</keyword>
<dbReference type="Proteomes" id="UP001323405">
    <property type="component" value="Unassembled WGS sequence"/>
</dbReference>
<dbReference type="GeneID" id="87903949"/>
<reference evidence="2 3" key="1">
    <citation type="journal article" date="2023" name="bioRxiv">
        <title>High-quality genome assemblies of four members of thePodospora anserinaspecies complex.</title>
        <authorList>
            <person name="Ament-Velasquez S.L."/>
            <person name="Vogan A.A."/>
            <person name="Wallerman O."/>
            <person name="Hartmann F."/>
            <person name="Gautier V."/>
            <person name="Silar P."/>
            <person name="Giraud T."/>
            <person name="Johannesson H."/>
        </authorList>
    </citation>
    <scope>NUCLEOTIDE SEQUENCE [LARGE SCALE GENOMIC DNA]</scope>
    <source>
        <strain evidence="2 3">CBS 415.72m</strain>
    </source>
</reference>
<proteinExistence type="predicted"/>
<evidence type="ECO:0000313" key="2">
    <source>
        <dbReference type="EMBL" id="KAK4652010.1"/>
    </source>
</evidence>
<evidence type="ECO:0000313" key="3">
    <source>
        <dbReference type="Proteomes" id="UP001323405"/>
    </source>
</evidence>
<feature type="transmembrane region" description="Helical" evidence="1">
    <location>
        <begin position="51"/>
        <end position="74"/>
    </location>
</feature>
<keyword evidence="3" id="KW-1185">Reference proteome</keyword>
<name>A0ABR0G8B7_9PEZI</name>
<sequence>MKVKKTESAVFYLSFEVVAALLGNIARPLSFPRGPKSIYRPYLPSALTDSGARFTMEAFIIEAFTLLGVALVVVGMRTYVRLTTVGIKGFQADDYLMLVAAGAYTVETYLAYSVGALWKGLANNAMTDEQRRLLDPNSEEFRLRYVLTTSRPAGVW</sequence>
<evidence type="ECO:0000256" key="1">
    <source>
        <dbReference type="SAM" id="Phobius"/>
    </source>
</evidence>
<feature type="transmembrane region" description="Helical" evidence="1">
    <location>
        <begin position="95"/>
        <end position="118"/>
    </location>
</feature>
<organism evidence="2 3">
    <name type="scientific">Podospora pseudocomata</name>
    <dbReference type="NCBI Taxonomy" id="2093779"/>
    <lineage>
        <taxon>Eukaryota</taxon>
        <taxon>Fungi</taxon>
        <taxon>Dikarya</taxon>
        <taxon>Ascomycota</taxon>
        <taxon>Pezizomycotina</taxon>
        <taxon>Sordariomycetes</taxon>
        <taxon>Sordariomycetidae</taxon>
        <taxon>Sordariales</taxon>
        <taxon>Podosporaceae</taxon>
        <taxon>Podospora</taxon>
    </lineage>
</organism>
<comment type="caution">
    <text evidence="2">The sequence shown here is derived from an EMBL/GenBank/DDBJ whole genome shotgun (WGS) entry which is preliminary data.</text>
</comment>
<keyword evidence="1" id="KW-0472">Membrane</keyword>
<dbReference type="RefSeq" id="XP_062740985.1">
    <property type="nucleotide sequence ID" value="XM_062884161.1"/>
</dbReference>
<protein>
    <submittedName>
        <fullName evidence="2">Uncharacterized protein</fullName>
    </submittedName>
</protein>
<dbReference type="EMBL" id="JAFFHA010000008">
    <property type="protein sequence ID" value="KAK4652010.1"/>
    <property type="molecule type" value="Genomic_DNA"/>
</dbReference>
<accession>A0ABR0G8B7</accession>